<reference evidence="1" key="1">
    <citation type="submission" date="2023-07" db="EMBL/GenBank/DDBJ databases">
        <title>Sequencing the genomes of 1000 actinobacteria strains.</title>
        <authorList>
            <person name="Klenk H.-P."/>
        </authorList>
    </citation>
    <scope>NUCLEOTIDE SEQUENCE</scope>
    <source>
        <strain evidence="1">DSM 45977</strain>
    </source>
</reference>
<sequence>MLPVRFSRSARKHRIGKAHALEAMGNAGTPQIIPADTEHDERLLWIGPDDRGVELEVIGIECDDMLLVIHVMPYAYRRRPQS</sequence>
<evidence type="ECO:0000313" key="2">
    <source>
        <dbReference type="Proteomes" id="UP001180845"/>
    </source>
</evidence>
<evidence type="ECO:0008006" key="3">
    <source>
        <dbReference type="Google" id="ProtNLM"/>
    </source>
</evidence>
<dbReference type="Proteomes" id="UP001180845">
    <property type="component" value="Unassembled WGS sequence"/>
</dbReference>
<proteinExistence type="predicted"/>
<comment type="caution">
    <text evidence="1">The sequence shown here is derived from an EMBL/GenBank/DDBJ whole genome shotgun (WGS) entry which is preliminary data.</text>
</comment>
<dbReference type="EMBL" id="JAVDXW010000001">
    <property type="protein sequence ID" value="MDR7300227.1"/>
    <property type="molecule type" value="Genomic_DNA"/>
</dbReference>
<gene>
    <name evidence="1" type="ORF">JOF55_000408</name>
</gene>
<accession>A0AAE3Z8C4</accession>
<evidence type="ECO:0000313" key="1">
    <source>
        <dbReference type="EMBL" id="MDR7300227.1"/>
    </source>
</evidence>
<dbReference type="RefSeq" id="WP_310268636.1">
    <property type="nucleotide sequence ID" value="NZ_JAVDXW010000001.1"/>
</dbReference>
<name>A0AAE3Z8C4_9ACTN</name>
<keyword evidence="2" id="KW-1185">Reference proteome</keyword>
<dbReference type="AlphaFoldDB" id="A0AAE3Z8C4"/>
<organism evidence="1 2">
    <name type="scientific">Haloactinomyces albus</name>
    <dbReference type="NCBI Taxonomy" id="1352928"/>
    <lineage>
        <taxon>Bacteria</taxon>
        <taxon>Bacillati</taxon>
        <taxon>Actinomycetota</taxon>
        <taxon>Actinomycetes</taxon>
        <taxon>Actinopolysporales</taxon>
        <taxon>Actinopolysporaceae</taxon>
        <taxon>Haloactinomyces</taxon>
    </lineage>
</organism>
<protein>
    <recommendedName>
        <fullName evidence="3">DUF4258 domain-containing protein</fullName>
    </recommendedName>
</protein>